<feature type="signal peptide" evidence="1">
    <location>
        <begin position="1"/>
        <end position="18"/>
    </location>
</feature>
<evidence type="ECO:0000313" key="3">
    <source>
        <dbReference type="Proteomes" id="UP001516023"/>
    </source>
</evidence>
<keyword evidence="1" id="KW-0732">Signal</keyword>
<dbReference type="AlphaFoldDB" id="A0ABD3PDX0"/>
<name>A0ABD3PDX0_9STRA</name>
<protein>
    <submittedName>
        <fullName evidence="2">Uncharacterized protein</fullName>
    </submittedName>
</protein>
<dbReference type="Proteomes" id="UP001516023">
    <property type="component" value="Unassembled WGS sequence"/>
</dbReference>
<dbReference type="EMBL" id="JABMIG020000204">
    <property type="protein sequence ID" value="KAL3786022.1"/>
    <property type="molecule type" value="Genomic_DNA"/>
</dbReference>
<gene>
    <name evidence="2" type="ORF">HJC23_001419</name>
</gene>
<keyword evidence="3" id="KW-1185">Reference proteome</keyword>
<accession>A0ABD3PDX0</accession>
<organism evidence="2 3">
    <name type="scientific">Cyclotella cryptica</name>
    <dbReference type="NCBI Taxonomy" id="29204"/>
    <lineage>
        <taxon>Eukaryota</taxon>
        <taxon>Sar</taxon>
        <taxon>Stramenopiles</taxon>
        <taxon>Ochrophyta</taxon>
        <taxon>Bacillariophyta</taxon>
        <taxon>Coscinodiscophyceae</taxon>
        <taxon>Thalassiosirophycidae</taxon>
        <taxon>Stephanodiscales</taxon>
        <taxon>Stephanodiscaceae</taxon>
        <taxon>Cyclotella</taxon>
    </lineage>
</organism>
<evidence type="ECO:0000256" key="1">
    <source>
        <dbReference type="SAM" id="SignalP"/>
    </source>
</evidence>
<feature type="chain" id="PRO_5044786003" evidence="1">
    <location>
        <begin position="19"/>
        <end position="169"/>
    </location>
</feature>
<reference evidence="2 3" key="1">
    <citation type="journal article" date="2020" name="G3 (Bethesda)">
        <title>Improved Reference Genome for Cyclotella cryptica CCMP332, a Model for Cell Wall Morphogenesis, Salinity Adaptation, and Lipid Production in Diatoms (Bacillariophyta).</title>
        <authorList>
            <person name="Roberts W.R."/>
            <person name="Downey K.M."/>
            <person name="Ruck E.C."/>
            <person name="Traller J.C."/>
            <person name="Alverson A.J."/>
        </authorList>
    </citation>
    <scope>NUCLEOTIDE SEQUENCE [LARGE SCALE GENOMIC DNA]</scope>
    <source>
        <strain evidence="2 3">CCMP332</strain>
    </source>
</reference>
<evidence type="ECO:0000313" key="2">
    <source>
        <dbReference type="EMBL" id="KAL3786022.1"/>
    </source>
</evidence>
<proteinExistence type="predicted"/>
<sequence length="169" mass="18579">MVKSILVALSVLLIASDAQLSTVSKRFRNNKEQGEFGRKAPTIVRKSSRGQGRKRELEAKAVKEDEIHLDATSSMSMGSDSEIDFSMSTYENMSISIPDASSVSMSMNAVEELPGEEEVVVLHTQTPAPTPTDPIGCNGDEFCPEDMKCQCWLFCRFCFFPPCGTCVPK</sequence>
<comment type="caution">
    <text evidence="2">The sequence shown here is derived from an EMBL/GenBank/DDBJ whole genome shotgun (WGS) entry which is preliminary data.</text>
</comment>